<name>A0A2B7ZJP2_9EURO</name>
<protein>
    <submittedName>
        <fullName evidence="1">Uncharacterized protein</fullName>
    </submittedName>
</protein>
<dbReference type="AlphaFoldDB" id="A0A2B7ZJP2"/>
<accession>A0A2B7ZJP2</accession>
<organism evidence="1 2">
    <name type="scientific">[Emmonsia] crescens</name>
    <dbReference type="NCBI Taxonomy" id="73230"/>
    <lineage>
        <taxon>Eukaryota</taxon>
        <taxon>Fungi</taxon>
        <taxon>Dikarya</taxon>
        <taxon>Ascomycota</taxon>
        <taxon>Pezizomycotina</taxon>
        <taxon>Eurotiomycetes</taxon>
        <taxon>Eurotiomycetidae</taxon>
        <taxon>Onygenales</taxon>
        <taxon>Ajellomycetaceae</taxon>
        <taxon>Emergomyces</taxon>
    </lineage>
</organism>
<evidence type="ECO:0000313" key="2">
    <source>
        <dbReference type="Proteomes" id="UP000226031"/>
    </source>
</evidence>
<sequence length="122" mass="13887">MGKIMAILTKIPPDRSLIKASLFFSNNGGKDMDTQCKQENQRTNNNPPRLWAARVVEIIDNYLGSSQLSSKAARKRRFLAVVGNGRAHCQRGTCKERRDEASIAKFPRRNISHRVLPLRRQI</sequence>
<proteinExistence type="predicted"/>
<dbReference type="VEuPathDB" id="FungiDB:EMCG_08609"/>
<gene>
    <name evidence="1" type="ORF">GX50_03643</name>
</gene>
<comment type="caution">
    <text evidence="1">The sequence shown here is derived from an EMBL/GenBank/DDBJ whole genome shotgun (WGS) entry which is preliminary data.</text>
</comment>
<evidence type="ECO:0000313" key="1">
    <source>
        <dbReference type="EMBL" id="PGH33571.1"/>
    </source>
</evidence>
<dbReference type="EMBL" id="PDND01000060">
    <property type="protein sequence ID" value="PGH33571.1"/>
    <property type="molecule type" value="Genomic_DNA"/>
</dbReference>
<keyword evidence="2" id="KW-1185">Reference proteome</keyword>
<dbReference type="Proteomes" id="UP000226031">
    <property type="component" value="Unassembled WGS sequence"/>
</dbReference>
<reference evidence="1 2" key="1">
    <citation type="submission" date="2017-10" db="EMBL/GenBank/DDBJ databases">
        <title>Comparative genomics in systemic dimorphic fungi from Ajellomycetaceae.</title>
        <authorList>
            <person name="Munoz J.F."/>
            <person name="Mcewen J.G."/>
            <person name="Clay O.K."/>
            <person name="Cuomo C.A."/>
        </authorList>
    </citation>
    <scope>NUCLEOTIDE SEQUENCE [LARGE SCALE GENOMIC DNA]</scope>
    <source>
        <strain evidence="1 2">UAMH4076</strain>
    </source>
</reference>